<accession>A0A841EKF4</accession>
<reference evidence="1 2" key="1">
    <citation type="submission" date="2020-08" db="EMBL/GenBank/DDBJ databases">
        <title>Functional genomics of gut bacteria from endangered species of beetles.</title>
        <authorList>
            <person name="Carlos-Shanley C."/>
        </authorList>
    </citation>
    <scope>NUCLEOTIDE SEQUENCE [LARGE SCALE GENOMIC DNA]</scope>
    <source>
        <strain evidence="1 2">S00070</strain>
    </source>
</reference>
<dbReference type="Proteomes" id="UP000524404">
    <property type="component" value="Unassembled WGS sequence"/>
</dbReference>
<comment type="caution">
    <text evidence="1">The sequence shown here is derived from an EMBL/GenBank/DDBJ whole genome shotgun (WGS) entry which is preliminary data.</text>
</comment>
<evidence type="ECO:0000313" key="1">
    <source>
        <dbReference type="EMBL" id="MBB6003675.1"/>
    </source>
</evidence>
<organism evidence="1 2">
    <name type="scientific">Arcicella rosea</name>
    <dbReference type="NCBI Taxonomy" id="502909"/>
    <lineage>
        <taxon>Bacteria</taxon>
        <taxon>Pseudomonadati</taxon>
        <taxon>Bacteroidota</taxon>
        <taxon>Cytophagia</taxon>
        <taxon>Cytophagales</taxon>
        <taxon>Flectobacillaceae</taxon>
        <taxon>Arcicella</taxon>
    </lineage>
</organism>
<gene>
    <name evidence="1" type="ORF">HNP25_002333</name>
</gene>
<sequence>MALYNFPIYILVKGRKAQELLKNENFLLEVEESIDIVDIRKIILKYFMIDIDNHNDRGLISINDDSDEPFNYKLVIKDLQGPYLGKFSNQV</sequence>
<dbReference type="EMBL" id="JACHKT010000015">
    <property type="protein sequence ID" value="MBB6003675.1"/>
    <property type="molecule type" value="Genomic_DNA"/>
</dbReference>
<dbReference type="AlphaFoldDB" id="A0A841EKF4"/>
<evidence type="ECO:0000313" key="2">
    <source>
        <dbReference type="Proteomes" id="UP000524404"/>
    </source>
</evidence>
<dbReference type="RefSeq" id="WP_184134255.1">
    <property type="nucleotide sequence ID" value="NZ_JACHKT010000015.1"/>
</dbReference>
<keyword evidence="2" id="KW-1185">Reference proteome</keyword>
<protein>
    <submittedName>
        <fullName evidence="1">Uncharacterized protein</fullName>
    </submittedName>
</protein>
<name>A0A841EKF4_9BACT</name>
<proteinExistence type="predicted"/>